<reference evidence="7 8" key="1">
    <citation type="journal article" date="2019" name="Int. J. Syst. Evol. Microbiol.">
        <title>The Global Catalogue of Microorganisms (GCM) 10K type strain sequencing project: providing services to taxonomists for standard genome sequencing and annotation.</title>
        <authorList>
            <consortium name="The Broad Institute Genomics Platform"/>
            <consortium name="The Broad Institute Genome Sequencing Center for Infectious Disease"/>
            <person name="Wu L."/>
            <person name="Ma J."/>
        </authorList>
    </citation>
    <scope>NUCLEOTIDE SEQUENCE [LARGE SCALE GENOMIC DNA]</scope>
    <source>
        <strain evidence="7 8">JCM 14718</strain>
    </source>
</reference>
<evidence type="ECO:0000256" key="5">
    <source>
        <dbReference type="ARBA" id="ARBA00022840"/>
    </source>
</evidence>
<comment type="caution">
    <text evidence="7">The sequence shown here is derived from an EMBL/GenBank/DDBJ whole genome shotgun (WGS) entry which is preliminary data.</text>
</comment>
<keyword evidence="4 7" id="KW-0418">Kinase</keyword>
<dbReference type="InterPro" id="IPR011611">
    <property type="entry name" value="PfkB_dom"/>
</dbReference>
<dbReference type="InterPro" id="IPR002173">
    <property type="entry name" value="Carboh/pur_kinase_PfkB_CS"/>
</dbReference>
<name>A0ABN2ILH8_9ACTN</name>
<evidence type="ECO:0000256" key="1">
    <source>
        <dbReference type="ARBA" id="ARBA00010688"/>
    </source>
</evidence>
<evidence type="ECO:0000259" key="6">
    <source>
        <dbReference type="Pfam" id="PF00294"/>
    </source>
</evidence>
<dbReference type="RefSeq" id="WP_344314124.1">
    <property type="nucleotide sequence ID" value="NZ_BAAANY010000031.1"/>
</dbReference>
<keyword evidence="3" id="KW-0547">Nucleotide-binding</keyword>
<dbReference type="Gene3D" id="3.40.1190.20">
    <property type="match status" value="1"/>
</dbReference>
<feature type="domain" description="Carbohydrate kinase PfkB" evidence="6">
    <location>
        <begin position="6"/>
        <end position="310"/>
    </location>
</feature>
<dbReference type="InterPro" id="IPR029056">
    <property type="entry name" value="Ribokinase-like"/>
</dbReference>
<evidence type="ECO:0000256" key="3">
    <source>
        <dbReference type="ARBA" id="ARBA00022741"/>
    </source>
</evidence>
<evidence type="ECO:0000256" key="2">
    <source>
        <dbReference type="ARBA" id="ARBA00022679"/>
    </source>
</evidence>
<keyword evidence="2" id="KW-0808">Transferase</keyword>
<dbReference type="InterPro" id="IPR050306">
    <property type="entry name" value="PfkB_Carbo_kinase"/>
</dbReference>
<comment type="similarity">
    <text evidence="1">Belongs to the carbohydrate kinase PfkB family.</text>
</comment>
<evidence type="ECO:0000313" key="7">
    <source>
        <dbReference type="EMBL" id="GAA1707378.1"/>
    </source>
</evidence>
<accession>A0ABN2ILH8</accession>
<dbReference type="CDD" id="cd01167">
    <property type="entry name" value="bac_FRK"/>
    <property type="match status" value="1"/>
</dbReference>
<evidence type="ECO:0000313" key="8">
    <source>
        <dbReference type="Proteomes" id="UP001500618"/>
    </source>
</evidence>
<sequence length="327" mass="33715">MDPVIAVIGENIVDLVPNGDDGLLRPIPGGSPANIAVSAARLGSPTALLARIGADAFGRQIRRRLREDGVDERFLVDAAEPSSLAVVSFDERRRASYDFWVTGTADWQWRPGELPARLPASVRALHLGSIAALRAPGAATIEAFAREQASNDEVTLSLDPNLRPSIVGSGPEVTAAVERLVRLCQLVKVSDEDLDHLHPGRDPLEVAARWAASGPSLVVVTRGGDGAVALAGDQRLTVSAPEIALVDTVGAGDSFAGALLHGLAAAGLLGSALPKALAGADLTATIGPVVRAAVVAAALTCTREGADPPTRTELETALAGYPQDALS</sequence>
<evidence type="ECO:0000256" key="4">
    <source>
        <dbReference type="ARBA" id="ARBA00022777"/>
    </source>
</evidence>
<dbReference type="PROSITE" id="PS00584">
    <property type="entry name" value="PFKB_KINASES_2"/>
    <property type="match status" value="1"/>
</dbReference>
<proteinExistence type="inferred from homology"/>
<dbReference type="EMBL" id="BAAANY010000031">
    <property type="protein sequence ID" value="GAA1707378.1"/>
    <property type="molecule type" value="Genomic_DNA"/>
</dbReference>
<dbReference type="Proteomes" id="UP001500618">
    <property type="component" value="Unassembled WGS sequence"/>
</dbReference>
<dbReference type="PANTHER" id="PTHR43085">
    <property type="entry name" value="HEXOKINASE FAMILY MEMBER"/>
    <property type="match status" value="1"/>
</dbReference>
<dbReference type="PANTHER" id="PTHR43085:SF1">
    <property type="entry name" value="PSEUDOURIDINE KINASE-RELATED"/>
    <property type="match status" value="1"/>
</dbReference>
<keyword evidence="5" id="KW-0067">ATP-binding</keyword>
<gene>
    <name evidence="7" type="ORF">GCM10009765_66060</name>
</gene>
<keyword evidence="8" id="KW-1185">Reference proteome</keyword>
<dbReference type="Pfam" id="PF00294">
    <property type="entry name" value="PfkB"/>
    <property type="match status" value="1"/>
</dbReference>
<dbReference type="SUPFAM" id="SSF53613">
    <property type="entry name" value="Ribokinase-like"/>
    <property type="match status" value="1"/>
</dbReference>
<dbReference type="GO" id="GO:0016301">
    <property type="term" value="F:kinase activity"/>
    <property type="evidence" value="ECO:0007669"/>
    <property type="project" value="UniProtKB-KW"/>
</dbReference>
<organism evidence="7 8">
    <name type="scientific">Fodinicola feengrottensis</name>
    <dbReference type="NCBI Taxonomy" id="435914"/>
    <lineage>
        <taxon>Bacteria</taxon>
        <taxon>Bacillati</taxon>
        <taxon>Actinomycetota</taxon>
        <taxon>Actinomycetes</taxon>
        <taxon>Mycobacteriales</taxon>
        <taxon>Fodinicola</taxon>
    </lineage>
</organism>
<protein>
    <submittedName>
        <fullName evidence="7">Carbohydrate kinase</fullName>
    </submittedName>
</protein>